<dbReference type="AlphaFoldDB" id="A0A9W6TNY5"/>
<proteinExistence type="predicted"/>
<accession>A0A9W6TNY5</accession>
<sequence length="124" mass="14087">MPDIQNLEASNIGHDLDQTDCVDAFSAEDPDSEVSSQLRRRHNAWVMGTHQVELVLMSPKFEGGSVPVFGGTDRHEHKCERMYPVEGNPLCRLNKHPQVLLDIFRGRVASHQLAQNRLPREMFP</sequence>
<dbReference type="EMBL" id="BSXT01000086">
    <property type="protein sequence ID" value="GMF17093.1"/>
    <property type="molecule type" value="Genomic_DNA"/>
</dbReference>
<gene>
    <name evidence="1" type="ORF">Pfra01_000106900</name>
</gene>
<name>A0A9W6TNY5_9STRA</name>
<dbReference type="Proteomes" id="UP001165121">
    <property type="component" value="Unassembled WGS sequence"/>
</dbReference>
<evidence type="ECO:0000313" key="2">
    <source>
        <dbReference type="Proteomes" id="UP001165121"/>
    </source>
</evidence>
<reference evidence="1" key="1">
    <citation type="submission" date="2023-04" db="EMBL/GenBank/DDBJ databases">
        <title>Phytophthora fragariaefolia NBRC 109709.</title>
        <authorList>
            <person name="Ichikawa N."/>
            <person name="Sato H."/>
            <person name="Tonouchi N."/>
        </authorList>
    </citation>
    <scope>NUCLEOTIDE SEQUENCE</scope>
    <source>
        <strain evidence="1">NBRC 109709</strain>
    </source>
</reference>
<comment type="caution">
    <text evidence="1">The sequence shown here is derived from an EMBL/GenBank/DDBJ whole genome shotgun (WGS) entry which is preliminary data.</text>
</comment>
<keyword evidence="2" id="KW-1185">Reference proteome</keyword>
<protein>
    <submittedName>
        <fullName evidence="1">Unnamed protein product</fullName>
    </submittedName>
</protein>
<organism evidence="1 2">
    <name type="scientific">Phytophthora fragariaefolia</name>
    <dbReference type="NCBI Taxonomy" id="1490495"/>
    <lineage>
        <taxon>Eukaryota</taxon>
        <taxon>Sar</taxon>
        <taxon>Stramenopiles</taxon>
        <taxon>Oomycota</taxon>
        <taxon>Peronosporomycetes</taxon>
        <taxon>Peronosporales</taxon>
        <taxon>Peronosporaceae</taxon>
        <taxon>Phytophthora</taxon>
    </lineage>
</organism>
<evidence type="ECO:0000313" key="1">
    <source>
        <dbReference type="EMBL" id="GMF17093.1"/>
    </source>
</evidence>